<proteinExistence type="predicted"/>
<protein>
    <submittedName>
        <fullName evidence="1">Uncharacterized protein</fullName>
    </submittedName>
</protein>
<accession>A0A7D9ME56</accession>
<dbReference type="Proteomes" id="UP001152795">
    <property type="component" value="Unassembled WGS sequence"/>
</dbReference>
<gene>
    <name evidence="1" type="ORF">PACLA_8A078629</name>
</gene>
<dbReference type="AlphaFoldDB" id="A0A7D9ME56"/>
<comment type="caution">
    <text evidence="1">The sequence shown here is derived from an EMBL/GenBank/DDBJ whole genome shotgun (WGS) entry which is preliminary data.</text>
</comment>
<keyword evidence="2" id="KW-1185">Reference proteome</keyword>
<reference evidence="1" key="1">
    <citation type="submission" date="2020-04" db="EMBL/GenBank/DDBJ databases">
        <authorList>
            <person name="Alioto T."/>
            <person name="Alioto T."/>
            <person name="Gomez Garrido J."/>
        </authorList>
    </citation>
    <scope>NUCLEOTIDE SEQUENCE</scope>
    <source>
        <strain evidence="1">A484AB</strain>
    </source>
</reference>
<evidence type="ECO:0000313" key="2">
    <source>
        <dbReference type="Proteomes" id="UP001152795"/>
    </source>
</evidence>
<evidence type="ECO:0000313" key="1">
    <source>
        <dbReference type="EMBL" id="CAB4045409.1"/>
    </source>
</evidence>
<dbReference type="EMBL" id="CACRXK020039312">
    <property type="protein sequence ID" value="CAB4045409.1"/>
    <property type="molecule type" value="Genomic_DNA"/>
</dbReference>
<organism evidence="1 2">
    <name type="scientific">Paramuricea clavata</name>
    <name type="common">Red gorgonian</name>
    <name type="synonym">Violescent sea-whip</name>
    <dbReference type="NCBI Taxonomy" id="317549"/>
    <lineage>
        <taxon>Eukaryota</taxon>
        <taxon>Metazoa</taxon>
        <taxon>Cnidaria</taxon>
        <taxon>Anthozoa</taxon>
        <taxon>Octocorallia</taxon>
        <taxon>Malacalcyonacea</taxon>
        <taxon>Plexauridae</taxon>
        <taxon>Paramuricea</taxon>
    </lineage>
</organism>
<name>A0A7D9ME56_PARCT</name>
<sequence length="110" mass="13079">MSYWRSEERRRLLGIAGYEALRYASTVVVTDKVLQLLGQKHSHGCNRINLHKEIIIVRNFIREVSLDEAKKLKDFWASFYTWKTTQWPNGIMPEDWHHLRTEDAAAYDEE</sequence>